<dbReference type="AlphaFoldDB" id="A0A9D2RIC7"/>
<dbReference type="Pfam" id="PF09619">
    <property type="entry name" value="YscW"/>
    <property type="match status" value="1"/>
</dbReference>
<dbReference type="PROSITE" id="PS51257">
    <property type="entry name" value="PROKAR_LIPOPROTEIN"/>
    <property type="match status" value="1"/>
</dbReference>
<evidence type="ECO:0000313" key="2">
    <source>
        <dbReference type="Proteomes" id="UP000823889"/>
    </source>
</evidence>
<sequence length="265" mass="28896">MLKTLLAAGSLSLAIIGLSACSDSQPKAAETTVQGELYYLPRIALSPDAVAQYTIVQLNENGESIELLQKTESLNGQQVPIPFTFTLETKADQEYAFNATIEDASGSTLWFNEAPSSFVADQASVDLGKIQLLPFEAETEQDSSSNHSNNLTSAVQQQRFRAVGNEPGWDMWLEKGRAQINLNYGADHYDVVFERPEASGDNLRYEGKSNELPVVVELLHQACSDTMADNMNFSYTVVLTVGEQSYQGCGDYLAPGETLQPNPAP</sequence>
<reference evidence="1" key="1">
    <citation type="journal article" date="2021" name="PeerJ">
        <title>Extensive microbial diversity within the chicken gut microbiome revealed by metagenomics and culture.</title>
        <authorList>
            <person name="Gilroy R."/>
            <person name="Ravi A."/>
            <person name="Getino M."/>
            <person name="Pursley I."/>
            <person name="Horton D.L."/>
            <person name="Alikhan N.F."/>
            <person name="Baker D."/>
            <person name="Gharbi K."/>
            <person name="Hall N."/>
            <person name="Watson M."/>
            <person name="Adriaenssens E.M."/>
            <person name="Foster-Nyarko E."/>
            <person name="Jarju S."/>
            <person name="Secka A."/>
            <person name="Antonio M."/>
            <person name="Oren A."/>
            <person name="Chaudhuri R.R."/>
            <person name="La Ragione R."/>
            <person name="Hildebrand F."/>
            <person name="Pallen M.J."/>
        </authorList>
    </citation>
    <scope>NUCLEOTIDE SEQUENCE</scope>
    <source>
        <strain evidence="1">9264</strain>
    </source>
</reference>
<protein>
    <submittedName>
        <fullName evidence="1">YbaY family lipoprotein</fullName>
    </submittedName>
</protein>
<evidence type="ECO:0000313" key="1">
    <source>
        <dbReference type="EMBL" id="HJD44395.1"/>
    </source>
</evidence>
<accession>A0A9D2RIC7</accession>
<gene>
    <name evidence="1" type="ORF">H9906_05110</name>
</gene>
<dbReference type="InterPro" id="IPR039366">
    <property type="entry name" value="Pilotin"/>
</dbReference>
<keyword evidence="1" id="KW-0449">Lipoprotein</keyword>
<dbReference type="Proteomes" id="UP000823889">
    <property type="component" value="Unassembled WGS sequence"/>
</dbReference>
<proteinExistence type="predicted"/>
<reference evidence="1" key="2">
    <citation type="submission" date="2021-04" db="EMBL/GenBank/DDBJ databases">
        <authorList>
            <person name="Gilroy R."/>
        </authorList>
    </citation>
    <scope>NUCLEOTIDE SEQUENCE</scope>
    <source>
        <strain evidence="1">9264</strain>
    </source>
</reference>
<organism evidence="1 2">
    <name type="scientific">Candidatus Paenalcaligenes intestinipullorum</name>
    <dbReference type="NCBI Taxonomy" id="2838718"/>
    <lineage>
        <taxon>Bacteria</taxon>
        <taxon>Pseudomonadati</taxon>
        <taxon>Pseudomonadota</taxon>
        <taxon>Betaproteobacteria</taxon>
        <taxon>Burkholderiales</taxon>
        <taxon>Alcaligenaceae</taxon>
        <taxon>Paenalcaligenes</taxon>
    </lineage>
</organism>
<comment type="caution">
    <text evidence="1">The sequence shown here is derived from an EMBL/GenBank/DDBJ whole genome shotgun (WGS) entry which is preliminary data.</text>
</comment>
<name>A0A9D2RIC7_9BURK</name>
<dbReference type="EMBL" id="DWUQ01000104">
    <property type="protein sequence ID" value="HJD44395.1"/>
    <property type="molecule type" value="Genomic_DNA"/>
</dbReference>